<gene>
    <name evidence="2" type="ORF">LCMAC202_02670</name>
</gene>
<accession>A0A481YZM0</accession>
<feature type="region of interest" description="Disordered" evidence="1">
    <location>
        <begin position="1"/>
        <end position="52"/>
    </location>
</feature>
<sequence length="108" mass="12278">MSSNKIYNKKTKRYVADTATNRKRLGLQPKRKGSRKASRKVSKKRSRVRAKPTKGDCKCYYKGSEPSPKGNGYCAHCGHLGAERIGRDGMKWKIKTRATGSLYWAKLR</sequence>
<protein>
    <submittedName>
        <fullName evidence="2">Uncharacterized protein</fullName>
    </submittedName>
</protein>
<proteinExistence type="predicted"/>
<evidence type="ECO:0000313" key="2">
    <source>
        <dbReference type="EMBL" id="QBK87906.1"/>
    </source>
</evidence>
<name>A0A481YZM0_9VIRU</name>
<feature type="compositionally biased region" description="Basic residues" evidence="1">
    <location>
        <begin position="21"/>
        <end position="52"/>
    </location>
</feature>
<dbReference type="EMBL" id="MK500371">
    <property type="protein sequence ID" value="QBK87906.1"/>
    <property type="molecule type" value="Genomic_DNA"/>
</dbReference>
<organism evidence="2">
    <name type="scientific">Marseillevirus LCMAC202</name>
    <dbReference type="NCBI Taxonomy" id="2506606"/>
    <lineage>
        <taxon>Viruses</taxon>
        <taxon>Varidnaviria</taxon>
        <taxon>Bamfordvirae</taxon>
        <taxon>Nucleocytoviricota</taxon>
        <taxon>Megaviricetes</taxon>
        <taxon>Pimascovirales</taxon>
        <taxon>Pimascovirales incertae sedis</taxon>
        <taxon>Marseilleviridae</taxon>
    </lineage>
</organism>
<evidence type="ECO:0000256" key="1">
    <source>
        <dbReference type="SAM" id="MobiDB-lite"/>
    </source>
</evidence>
<reference evidence="2" key="1">
    <citation type="journal article" date="2019" name="MBio">
        <title>Virus Genomes from Deep Sea Sediments Expand the Ocean Megavirome and Support Independent Origins of Viral Gigantism.</title>
        <authorList>
            <person name="Backstrom D."/>
            <person name="Yutin N."/>
            <person name="Jorgensen S.L."/>
            <person name="Dharamshi J."/>
            <person name="Homa F."/>
            <person name="Zaremba-Niedwiedzka K."/>
            <person name="Spang A."/>
            <person name="Wolf Y.I."/>
            <person name="Koonin E.V."/>
            <person name="Ettema T.J."/>
        </authorList>
    </citation>
    <scope>NUCLEOTIDE SEQUENCE</scope>
</reference>